<dbReference type="EMBL" id="KV722629">
    <property type="protein sequence ID" value="OCH84837.1"/>
    <property type="molecule type" value="Genomic_DNA"/>
</dbReference>
<dbReference type="Pfam" id="PF17667">
    <property type="entry name" value="Pkinase_fungal"/>
    <property type="match status" value="1"/>
</dbReference>
<feature type="non-terminal residue" evidence="2">
    <location>
        <position position="241"/>
    </location>
</feature>
<dbReference type="AlphaFoldDB" id="A0A8E2DFI2"/>
<feature type="domain" description="Protein kinase" evidence="1">
    <location>
        <begin position="1"/>
        <end position="223"/>
    </location>
</feature>
<proteinExistence type="predicted"/>
<dbReference type="GO" id="GO:0004672">
    <property type="term" value="F:protein kinase activity"/>
    <property type="evidence" value="ECO:0007669"/>
    <property type="project" value="InterPro"/>
</dbReference>
<dbReference type="PANTHER" id="PTHR38248">
    <property type="entry name" value="FUNK1 6"/>
    <property type="match status" value="1"/>
</dbReference>
<dbReference type="PANTHER" id="PTHR38248:SF2">
    <property type="entry name" value="FUNK1 11"/>
    <property type="match status" value="1"/>
</dbReference>
<dbReference type="PROSITE" id="PS50011">
    <property type="entry name" value="PROTEIN_KINASE_DOM"/>
    <property type="match status" value="1"/>
</dbReference>
<dbReference type="Proteomes" id="UP000250043">
    <property type="component" value="Unassembled WGS sequence"/>
</dbReference>
<evidence type="ECO:0000313" key="3">
    <source>
        <dbReference type="Proteomes" id="UP000250043"/>
    </source>
</evidence>
<dbReference type="Gene3D" id="1.10.510.10">
    <property type="entry name" value="Transferase(Phosphotransferase) domain 1"/>
    <property type="match status" value="1"/>
</dbReference>
<dbReference type="InterPro" id="IPR011009">
    <property type="entry name" value="Kinase-like_dom_sf"/>
</dbReference>
<dbReference type="GO" id="GO:0005524">
    <property type="term" value="F:ATP binding"/>
    <property type="evidence" value="ECO:0007669"/>
    <property type="project" value="InterPro"/>
</dbReference>
<protein>
    <recommendedName>
        <fullName evidence="1">Protein kinase domain-containing protein</fullName>
    </recommendedName>
</protein>
<dbReference type="InterPro" id="IPR000719">
    <property type="entry name" value="Prot_kinase_dom"/>
</dbReference>
<gene>
    <name evidence="2" type="ORF">OBBRIDRAFT_689425</name>
</gene>
<feature type="non-terminal residue" evidence="2">
    <location>
        <position position="1"/>
    </location>
</feature>
<dbReference type="InterPro" id="IPR040976">
    <property type="entry name" value="Pkinase_fungal"/>
</dbReference>
<evidence type="ECO:0000259" key="1">
    <source>
        <dbReference type="PROSITE" id="PS50011"/>
    </source>
</evidence>
<dbReference type="SUPFAM" id="SSF56112">
    <property type="entry name" value="Protein kinase-like (PK-like)"/>
    <property type="match status" value="1"/>
</dbReference>
<organism evidence="2 3">
    <name type="scientific">Obba rivulosa</name>
    <dbReference type="NCBI Taxonomy" id="1052685"/>
    <lineage>
        <taxon>Eukaryota</taxon>
        <taxon>Fungi</taxon>
        <taxon>Dikarya</taxon>
        <taxon>Basidiomycota</taxon>
        <taxon>Agaricomycotina</taxon>
        <taxon>Agaricomycetes</taxon>
        <taxon>Polyporales</taxon>
        <taxon>Gelatoporiaceae</taxon>
        <taxon>Obba</taxon>
    </lineage>
</organism>
<keyword evidence="3" id="KW-1185">Reference proteome</keyword>
<accession>A0A8E2DFI2</accession>
<evidence type="ECO:0000313" key="2">
    <source>
        <dbReference type="EMBL" id="OCH84837.1"/>
    </source>
</evidence>
<dbReference type="OrthoDB" id="3270165at2759"/>
<sequence>SHMRFAMKCIGKTIYSFNSTKELVQAIHDAIKGHQLALQARILHRDVSMGNVLIVDESQKKKYGGLLTDFDYSFMFPATAGAAQGKNRTSPSSLYCRFLKTVQGTPYFIAIEILRKARGVQHGAHHDLESFYWVLVWSILRHTDHTHPDKNRAYGQLFFRGTDSACVAIKREWIQINAYELTIRGNAPLTELLHEWTARCDDQNVPERYQSVKERVHLTHDMVLGILKKALQQKGWPEGDA</sequence>
<name>A0A8E2DFI2_9APHY</name>
<reference evidence="2 3" key="1">
    <citation type="submission" date="2016-07" db="EMBL/GenBank/DDBJ databases">
        <title>Draft genome of the white-rot fungus Obba rivulosa 3A-2.</title>
        <authorList>
            <consortium name="DOE Joint Genome Institute"/>
            <person name="Miettinen O."/>
            <person name="Riley R."/>
            <person name="Acob R."/>
            <person name="Barry K."/>
            <person name="Cullen D."/>
            <person name="De Vries R."/>
            <person name="Hainaut M."/>
            <person name="Hatakka A."/>
            <person name="Henrissat B."/>
            <person name="Hilden K."/>
            <person name="Kuo R."/>
            <person name="Labutti K."/>
            <person name="Lipzen A."/>
            <person name="Makela M.R."/>
            <person name="Sandor L."/>
            <person name="Spatafora J.W."/>
            <person name="Grigoriev I.V."/>
            <person name="Hibbett D.S."/>
        </authorList>
    </citation>
    <scope>NUCLEOTIDE SEQUENCE [LARGE SCALE GENOMIC DNA]</scope>
    <source>
        <strain evidence="2 3">3A-2</strain>
    </source>
</reference>